<proteinExistence type="predicted"/>
<accession>A0A5B7FBU3</accession>
<evidence type="ECO:0000313" key="2">
    <source>
        <dbReference type="EMBL" id="MPC42776.1"/>
    </source>
</evidence>
<sequence>MTGRLRANREERECFRSNSTPPLSASRGSSVTLRQNVWRCLSSRVSLLVVARTRGGRETVKSGLRKENVCIKPKEEGAGGAGGVLKWIWKTKRGGCGEWLFSGRESGVVNSRVEKMHRVGRSAEDALTVRA</sequence>
<protein>
    <submittedName>
        <fullName evidence="2">Uncharacterized protein</fullName>
    </submittedName>
</protein>
<evidence type="ECO:0000313" key="3">
    <source>
        <dbReference type="Proteomes" id="UP000324222"/>
    </source>
</evidence>
<dbReference type="Proteomes" id="UP000324222">
    <property type="component" value="Unassembled WGS sequence"/>
</dbReference>
<evidence type="ECO:0000256" key="1">
    <source>
        <dbReference type="SAM" id="MobiDB-lite"/>
    </source>
</evidence>
<dbReference type="EMBL" id="VSRR010005565">
    <property type="protein sequence ID" value="MPC42776.1"/>
    <property type="molecule type" value="Genomic_DNA"/>
</dbReference>
<gene>
    <name evidence="2" type="ORF">E2C01_036407</name>
</gene>
<name>A0A5B7FBU3_PORTR</name>
<feature type="region of interest" description="Disordered" evidence="1">
    <location>
        <begin position="1"/>
        <end position="28"/>
    </location>
</feature>
<dbReference type="AlphaFoldDB" id="A0A5B7FBU3"/>
<feature type="compositionally biased region" description="Polar residues" evidence="1">
    <location>
        <begin position="16"/>
        <end position="28"/>
    </location>
</feature>
<comment type="caution">
    <text evidence="2">The sequence shown here is derived from an EMBL/GenBank/DDBJ whole genome shotgun (WGS) entry which is preliminary data.</text>
</comment>
<keyword evidence="3" id="KW-1185">Reference proteome</keyword>
<reference evidence="2 3" key="1">
    <citation type="submission" date="2019-05" db="EMBL/GenBank/DDBJ databases">
        <title>Another draft genome of Portunus trituberculatus and its Hox gene families provides insights of decapod evolution.</title>
        <authorList>
            <person name="Jeong J.-H."/>
            <person name="Song I."/>
            <person name="Kim S."/>
            <person name="Choi T."/>
            <person name="Kim D."/>
            <person name="Ryu S."/>
            <person name="Kim W."/>
        </authorList>
    </citation>
    <scope>NUCLEOTIDE SEQUENCE [LARGE SCALE GENOMIC DNA]</scope>
    <source>
        <tissue evidence="2">Muscle</tissue>
    </source>
</reference>
<organism evidence="2 3">
    <name type="scientific">Portunus trituberculatus</name>
    <name type="common">Swimming crab</name>
    <name type="synonym">Neptunus trituberculatus</name>
    <dbReference type="NCBI Taxonomy" id="210409"/>
    <lineage>
        <taxon>Eukaryota</taxon>
        <taxon>Metazoa</taxon>
        <taxon>Ecdysozoa</taxon>
        <taxon>Arthropoda</taxon>
        <taxon>Crustacea</taxon>
        <taxon>Multicrustacea</taxon>
        <taxon>Malacostraca</taxon>
        <taxon>Eumalacostraca</taxon>
        <taxon>Eucarida</taxon>
        <taxon>Decapoda</taxon>
        <taxon>Pleocyemata</taxon>
        <taxon>Brachyura</taxon>
        <taxon>Eubrachyura</taxon>
        <taxon>Portunoidea</taxon>
        <taxon>Portunidae</taxon>
        <taxon>Portuninae</taxon>
        <taxon>Portunus</taxon>
    </lineage>
</organism>